<evidence type="ECO:0000313" key="3">
    <source>
        <dbReference type="Proteomes" id="UP000199650"/>
    </source>
</evidence>
<keyword evidence="3" id="KW-1185">Reference proteome</keyword>
<dbReference type="STRING" id="1173584.SAMN05444851_1680"/>
<dbReference type="AlphaFoldDB" id="A0A1I0PJ81"/>
<reference evidence="2 3" key="1">
    <citation type="submission" date="2016-10" db="EMBL/GenBank/DDBJ databases">
        <authorList>
            <person name="de Groot N.N."/>
        </authorList>
    </citation>
    <scope>NUCLEOTIDE SEQUENCE [LARGE SCALE GENOMIC DNA]</scope>
    <source>
        <strain evidence="2 3">DSM 29439</strain>
    </source>
</reference>
<evidence type="ECO:0000256" key="1">
    <source>
        <dbReference type="SAM" id="SignalP"/>
    </source>
</evidence>
<dbReference type="InterPro" id="IPR036249">
    <property type="entry name" value="Thioredoxin-like_sf"/>
</dbReference>
<evidence type="ECO:0008006" key="4">
    <source>
        <dbReference type="Google" id="ProtNLM"/>
    </source>
</evidence>
<proteinExistence type="predicted"/>
<accession>A0A1I0PJ81</accession>
<protein>
    <recommendedName>
        <fullName evidence="4">Regulatory protein SoxS</fullName>
    </recommendedName>
</protein>
<sequence>MSRLRAVLTAMLLGFFAPPALAAELVMVEEPGCPWCAKWERELGAIYPKTPEGQFAPLRKVQLHDLRKTDGPASLGIVLDRPVMFTPTFLLIEDGKELARIQGYPGEDFFWGLLDRMLSEKTTYPAPAPIAN</sequence>
<dbReference type="OrthoDB" id="7362982at2"/>
<feature type="chain" id="PRO_5011617667" description="Regulatory protein SoxS" evidence="1">
    <location>
        <begin position="23"/>
        <end position="132"/>
    </location>
</feature>
<dbReference type="EMBL" id="FOJB01000001">
    <property type="protein sequence ID" value="SEW14439.1"/>
    <property type="molecule type" value="Genomic_DNA"/>
</dbReference>
<evidence type="ECO:0000313" key="2">
    <source>
        <dbReference type="EMBL" id="SEW14439.1"/>
    </source>
</evidence>
<dbReference type="RefSeq" id="WP_091429833.1">
    <property type="nucleotide sequence ID" value="NZ_FOJB01000001.1"/>
</dbReference>
<feature type="signal peptide" evidence="1">
    <location>
        <begin position="1"/>
        <end position="22"/>
    </location>
</feature>
<dbReference type="SUPFAM" id="SSF52833">
    <property type="entry name" value="Thioredoxin-like"/>
    <property type="match status" value="1"/>
</dbReference>
<dbReference type="Gene3D" id="3.40.30.10">
    <property type="entry name" value="Glutaredoxin"/>
    <property type="match status" value="1"/>
</dbReference>
<gene>
    <name evidence="2" type="ORF">SAMN05444851_1680</name>
</gene>
<name>A0A1I0PJ81_9RHOB</name>
<organism evidence="2 3">
    <name type="scientific">Aliiroseovarius sediminilitoris</name>
    <dbReference type="NCBI Taxonomy" id="1173584"/>
    <lineage>
        <taxon>Bacteria</taxon>
        <taxon>Pseudomonadati</taxon>
        <taxon>Pseudomonadota</taxon>
        <taxon>Alphaproteobacteria</taxon>
        <taxon>Rhodobacterales</taxon>
        <taxon>Paracoccaceae</taxon>
        <taxon>Aliiroseovarius</taxon>
    </lineage>
</organism>
<keyword evidence="1" id="KW-0732">Signal</keyword>
<dbReference type="Proteomes" id="UP000199650">
    <property type="component" value="Unassembled WGS sequence"/>
</dbReference>